<accession>A0ABT2JD34</accession>
<gene>
    <name evidence="2" type="ORF">JT362_21930</name>
</gene>
<keyword evidence="1" id="KW-1133">Transmembrane helix</keyword>
<dbReference type="Proteomes" id="UP001156441">
    <property type="component" value="Unassembled WGS sequence"/>
</dbReference>
<name>A0ABT2JD34_9PSEU</name>
<comment type="caution">
    <text evidence="2">The sequence shown here is derived from an EMBL/GenBank/DDBJ whole genome shotgun (WGS) entry which is preliminary data.</text>
</comment>
<evidence type="ECO:0000313" key="2">
    <source>
        <dbReference type="EMBL" id="MCT2585780.1"/>
    </source>
</evidence>
<feature type="transmembrane region" description="Helical" evidence="1">
    <location>
        <begin position="26"/>
        <end position="46"/>
    </location>
</feature>
<dbReference type="RefSeq" id="WP_260193473.1">
    <property type="nucleotide sequence ID" value="NZ_JAFFZE010000016.1"/>
</dbReference>
<keyword evidence="1" id="KW-0812">Transmembrane</keyword>
<evidence type="ECO:0000256" key="1">
    <source>
        <dbReference type="SAM" id="Phobius"/>
    </source>
</evidence>
<keyword evidence="1" id="KW-0472">Membrane</keyword>
<sequence>MLLAGGGAGGGRLTLARVPRLRPAGLARLGMLRGLALAWLLCLATLRRWTWLRRRTRVAHPGLARSGTLWCRTRLARLGLARVGRLWRLARLGLPRLTGLRWRVSVVRAGVVRGRTLWARKRLAR</sequence>
<evidence type="ECO:0000313" key="3">
    <source>
        <dbReference type="Proteomes" id="UP001156441"/>
    </source>
</evidence>
<dbReference type="EMBL" id="JAFFZE010000016">
    <property type="protein sequence ID" value="MCT2585780.1"/>
    <property type="molecule type" value="Genomic_DNA"/>
</dbReference>
<reference evidence="2 3" key="1">
    <citation type="submission" date="2021-02" db="EMBL/GenBank/DDBJ databases">
        <title>Actinophytocola xerophila sp. nov., isolated from soil of cotton cropping field.</title>
        <authorList>
            <person name="Huang R."/>
            <person name="Chen X."/>
            <person name="Ge X."/>
            <person name="Liu W."/>
        </authorList>
    </citation>
    <scope>NUCLEOTIDE SEQUENCE [LARGE SCALE GENOMIC DNA]</scope>
    <source>
        <strain evidence="2 3">S1-96</strain>
    </source>
</reference>
<keyword evidence="3" id="KW-1185">Reference proteome</keyword>
<organism evidence="2 3">
    <name type="scientific">Actinophytocola gossypii</name>
    <dbReference type="NCBI Taxonomy" id="2812003"/>
    <lineage>
        <taxon>Bacteria</taxon>
        <taxon>Bacillati</taxon>
        <taxon>Actinomycetota</taxon>
        <taxon>Actinomycetes</taxon>
        <taxon>Pseudonocardiales</taxon>
        <taxon>Pseudonocardiaceae</taxon>
    </lineage>
</organism>
<proteinExistence type="predicted"/>
<protein>
    <submittedName>
        <fullName evidence="2">Uncharacterized protein</fullName>
    </submittedName>
</protein>